<accession>A0A077EB76</accession>
<dbReference type="EMBL" id="CP007547">
    <property type="protein sequence ID" value="AIL43888.1"/>
    <property type="molecule type" value="Genomic_DNA"/>
</dbReference>
<evidence type="ECO:0000313" key="2">
    <source>
        <dbReference type="Proteomes" id="UP000028933"/>
    </source>
</evidence>
<dbReference type="Proteomes" id="UP000028933">
    <property type="component" value="Chromosome"/>
</dbReference>
<sequence>MMKKILLFTLLGSLFFAQQKEEAAPVIYENYPKGQSDYNGGNIQFYKELHQLILDKKIQPCENKNELYNVKFVVYPDATIKFVKEENLEKAEKNKCAFDLTRRLFKYLDGWKPAEVDGQKVAAITGMIIFPDALFDKYVEGYDAVNYYGPPAEFPGGVQAFRKKFMQNVNASRFNWNQEATLIMRFTVDESGKTTDFKMDPGSGNVEFDDMLIQAAKWVKDKWKPATLHGVNIKTGFRFPITLGDNY</sequence>
<evidence type="ECO:0000313" key="1">
    <source>
        <dbReference type="EMBL" id="AIL43888.1"/>
    </source>
</evidence>
<protein>
    <recommendedName>
        <fullName evidence="3">TonB C-terminal domain-containing protein</fullName>
    </recommendedName>
</protein>
<dbReference type="RefSeq" id="WP_021347632.1">
    <property type="nucleotide sequence ID" value="NZ_CP007547.1"/>
</dbReference>
<proteinExistence type="predicted"/>
<dbReference type="SUPFAM" id="SSF74653">
    <property type="entry name" value="TolA/TonB C-terminal domain"/>
    <property type="match status" value="1"/>
</dbReference>
<dbReference type="KEGG" id="eao:BD94_0113"/>
<dbReference type="AlphaFoldDB" id="A0A077EB76"/>
<reference evidence="1" key="1">
    <citation type="journal article" date="2013" name="Lancet">
        <title>First case of E anophelis outbreak in an intensive-care unit.</title>
        <authorList>
            <person name="Teo J."/>
            <person name="Tan S.Y."/>
            <person name="Tay M."/>
            <person name="Ding Y."/>
            <person name="Kjelleberg S."/>
            <person name="Givskov M."/>
            <person name="Lin R.T."/>
            <person name="Yang L."/>
        </authorList>
    </citation>
    <scope>NUCLEOTIDE SEQUENCE [LARGE SCALE GENOMIC DNA]</scope>
    <source>
        <strain evidence="1">NUHP1</strain>
    </source>
</reference>
<dbReference type="Gene3D" id="3.30.1150.10">
    <property type="match status" value="1"/>
</dbReference>
<dbReference type="STRING" id="1338011.BD94_0113"/>
<dbReference type="eggNOG" id="ENOG5033X9H">
    <property type="taxonomic scope" value="Bacteria"/>
</dbReference>
<name>A0A077EB76_9FLAO</name>
<reference evidence="1" key="2">
    <citation type="journal article" date="2015" name="Genome Biol. Evol.">
        <title>Complete Genome Sequence and Transcriptomic Analysis of the Novel Pathogen Elizabethkingia anophelis in Response to Oxidative Stress.</title>
        <authorList>
            <person name="Li Y."/>
            <person name="Liu Y."/>
            <person name="Chew S.C."/>
            <person name="Tay M."/>
            <person name="Salido M.M."/>
            <person name="Teo J."/>
            <person name="Lauro F.M."/>
            <person name="Givskov M."/>
            <person name="Yang L."/>
        </authorList>
    </citation>
    <scope>NUCLEOTIDE SEQUENCE</scope>
    <source>
        <strain evidence="1">NUHP1</strain>
    </source>
</reference>
<dbReference type="HOGENOM" id="CLU_1136729_0_0_10"/>
<evidence type="ECO:0008006" key="3">
    <source>
        <dbReference type="Google" id="ProtNLM"/>
    </source>
</evidence>
<gene>
    <name evidence="1" type="ORF">BD94_0113</name>
</gene>
<organism evidence="1 2">
    <name type="scientific">Elizabethkingia anophelis NUHP1</name>
    <dbReference type="NCBI Taxonomy" id="1338011"/>
    <lineage>
        <taxon>Bacteria</taxon>
        <taxon>Pseudomonadati</taxon>
        <taxon>Bacteroidota</taxon>
        <taxon>Flavobacteriia</taxon>
        <taxon>Flavobacteriales</taxon>
        <taxon>Weeksellaceae</taxon>
        <taxon>Elizabethkingia</taxon>
    </lineage>
</organism>